<feature type="domain" description="RRM" evidence="4">
    <location>
        <begin position="104"/>
        <end position="189"/>
    </location>
</feature>
<dbReference type="GO" id="GO:0006397">
    <property type="term" value="P:mRNA processing"/>
    <property type="evidence" value="ECO:0007669"/>
    <property type="project" value="UniProtKB-KW"/>
</dbReference>
<comment type="caution">
    <text evidence="5">The sequence shown here is derived from an EMBL/GenBank/DDBJ whole genome shotgun (WGS) entry which is preliminary data.</text>
</comment>
<feature type="compositionally biased region" description="Basic and acidic residues" evidence="3">
    <location>
        <begin position="197"/>
        <end position="220"/>
    </location>
</feature>
<dbReference type="Proteomes" id="UP001221413">
    <property type="component" value="Unassembled WGS sequence"/>
</dbReference>
<evidence type="ECO:0000256" key="2">
    <source>
        <dbReference type="PROSITE-ProRule" id="PRU00176"/>
    </source>
</evidence>
<accession>A0AAD6J445</accession>
<keyword evidence="2" id="KW-0694">RNA-binding</keyword>
<gene>
    <name evidence="5" type="ORF">Dda_0336</name>
</gene>
<dbReference type="InterPro" id="IPR035979">
    <property type="entry name" value="RBD_domain_sf"/>
</dbReference>
<dbReference type="GO" id="GO:0005634">
    <property type="term" value="C:nucleus"/>
    <property type="evidence" value="ECO:0007669"/>
    <property type="project" value="UniProtKB-SubCell"/>
</dbReference>
<evidence type="ECO:0000256" key="1">
    <source>
        <dbReference type="ARBA" id="ARBA00006265"/>
    </source>
</evidence>
<reference evidence="5" key="1">
    <citation type="submission" date="2023-01" db="EMBL/GenBank/DDBJ databases">
        <title>The chitinases involved in constricting ring structure development in the nematode-trapping fungus Drechslerella dactyloides.</title>
        <authorList>
            <person name="Wang R."/>
            <person name="Zhang L."/>
            <person name="Tang P."/>
            <person name="Li S."/>
            <person name="Liang L."/>
        </authorList>
    </citation>
    <scope>NUCLEOTIDE SEQUENCE</scope>
    <source>
        <strain evidence="5">YMF1.00031</strain>
    </source>
</reference>
<sequence>MYNMADDDHFDIDIYGDDLDDPSTGHHQKVAPENDLFADNDSKPSVAKNSSAPIANGTGIEDTNMEGTTNAIEIVKHETLPQAPMNSLKRKHPDNRPVDINATTALYISDLNWWTTDDDIRGWIRQAECEDELKDITFSEHKVNGKSKGVAFVEFTTTQAASATKAKIESFASHPGYQSKKHTVSYTQPHSNPFRTLPKDAPTRNKDDNRGLGFNKDTRPHGPMGNNFPSPANFAPPTNMMNNNMGGGGGGGYRNNRGGGMMGNRGNMGGGGGGGGGGGYMNRPNVGNHMGGGGPSGSPPPQFGMMNQPPSGFNNNMNNPGMQFQGGGGYQNNRGGGMNMPMRGGGPPNRGRGGFNNNMGMGPMGGMGPNMGMTPPMGGMNMGGPMGGMGGNPGGMGGNPGGDMSGGNNTFNPMMGGGFNPMMGGAPQFGNPNFNPQFFGQQQGEQQWNPHGNKRQRQDG</sequence>
<dbReference type="PROSITE" id="PS50102">
    <property type="entry name" value="RRM"/>
    <property type="match status" value="1"/>
</dbReference>
<evidence type="ECO:0000313" key="6">
    <source>
        <dbReference type="Proteomes" id="UP001221413"/>
    </source>
</evidence>
<dbReference type="InterPro" id="IPR034772">
    <property type="entry name" value="CPSF6/7"/>
</dbReference>
<dbReference type="AlphaFoldDB" id="A0AAD6J445"/>
<feature type="compositionally biased region" description="Low complexity" evidence="3">
    <location>
        <begin position="424"/>
        <end position="450"/>
    </location>
</feature>
<dbReference type="GO" id="GO:0003723">
    <property type="term" value="F:RNA binding"/>
    <property type="evidence" value="ECO:0007669"/>
    <property type="project" value="UniProtKB-UniRule"/>
</dbReference>
<feature type="region of interest" description="Disordered" evidence="3">
    <location>
        <begin position="424"/>
        <end position="460"/>
    </location>
</feature>
<feature type="compositionally biased region" description="Polar residues" evidence="3">
    <location>
        <begin position="184"/>
        <end position="194"/>
    </location>
</feature>
<keyword evidence="6" id="KW-1185">Reference proteome</keyword>
<organism evidence="5 6">
    <name type="scientific">Drechslerella dactyloides</name>
    <name type="common">Nematode-trapping fungus</name>
    <name type="synonym">Arthrobotrys dactyloides</name>
    <dbReference type="NCBI Taxonomy" id="74499"/>
    <lineage>
        <taxon>Eukaryota</taxon>
        <taxon>Fungi</taxon>
        <taxon>Dikarya</taxon>
        <taxon>Ascomycota</taxon>
        <taxon>Pezizomycotina</taxon>
        <taxon>Orbiliomycetes</taxon>
        <taxon>Orbiliales</taxon>
        <taxon>Orbiliaceae</taxon>
        <taxon>Drechslerella</taxon>
    </lineage>
</organism>
<dbReference type="SUPFAM" id="SSF54928">
    <property type="entry name" value="RNA-binding domain, RBD"/>
    <property type="match status" value="1"/>
</dbReference>
<protein>
    <recommendedName>
        <fullName evidence="4">RRM domain-containing protein</fullName>
    </recommendedName>
</protein>
<dbReference type="EMBL" id="JAQGDS010000001">
    <property type="protein sequence ID" value="KAJ6264193.1"/>
    <property type="molecule type" value="Genomic_DNA"/>
</dbReference>
<evidence type="ECO:0000256" key="3">
    <source>
        <dbReference type="SAM" id="MobiDB-lite"/>
    </source>
</evidence>
<evidence type="ECO:0000313" key="5">
    <source>
        <dbReference type="EMBL" id="KAJ6264193.1"/>
    </source>
</evidence>
<dbReference type="Pfam" id="PF00076">
    <property type="entry name" value="RRM_1"/>
    <property type="match status" value="1"/>
</dbReference>
<dbReference type="Gene3D" id="3.30.70.330">
    <property type="match status" value="1"/>
</dbReference>
<feature type="region of interest" description="Disordered" evidence="3">
    <location>
        <begin position="19"/>
        <end position="65"/>
    </location>
</feature>
<proteinExistence type="inferred from homology"/>
<dbReference type="InterPro" id="IPR012677">
    <property type="entry name" value="Nucleotide-bd_a/b_plait_sf"/>
</dbReference>
<dbReference type="PANTHER" id="PTHR23204">
    <property type="entry name" value="CLEAVAGE AND POLYADENYLATION SPECIFIC FACTOR"/>
    <property type="match status" value="1"/>
</dbReference>
<evidence type="ECO:0000259" key="4">
    <source>
        <dbReference type="PROSITE" id="PS50102"/>
    </source>
</evidence>
<comment type="similarity">
    <text evidence="1">Belongs to the RRM CPSF6/7 family.</text>
</comment>
<name>A0AAD6J445_DREDA</name>
<feature type="region of interest" description="Disordered" evidence="3">
    <location>
        <begin position="179"/>
        <end position="231"/>
    </location>
</feature>
<dbReference type="CDD" id="cd12372">
    <property type="entry name" value="RRM_CFIm68_CFIm59"/>
    <property type="match status" value="1"/>
</dbReference>
<dbReference type="InterPro" id="IPR000504">
    <property type="entry name" value="RRM_dom"/>
</dbReference>